<dbReference type="InterPro" id="IPR002104">
    <property type="entry name" value="Integrase_catalytic"/>
</dbReference>
<dbReference type="PROSITE" id="PS51900">
    <property type="entry name" value="CB"/>
    <property type="match status" value="1"/>
</dbReference>
<dbReference type="GO" id="GO:0003677">
    <property type="term" value="F:DNA binding"/>
    <property type="evidence" value="ECO:0007669"/>
    <property type="project" value="UniProtKB-UniRule"/>
</dbReference>
<evidence type="ECO:0000256" key="4">
    <source>
        <dbReference type="ARBA" id="ARBA00023172"/>
    </source>
</evidence>
<feature type="domain" description="Tyr recombinase" evidence="6">
    <location>
        <begin position="259"/>
        <end position="456"/>
    </location>
</feature>
<keyword evidence="9" id="KW-1185">Reference proteome</keyword>
<dbReference type="Gene3D" id="1.10.443.10">
    <property type="entry name" value="Intergrase catalytic core"/>
    <property type="match status" value="1"/>
</dbReference>
<evidence type="ECO:0000313" key="8">
    <source>
        <dbReference type="EMBL" id="GGQ91634.1"/>
    </source>
</evidence>
<reference evidence="8" key="1">
    <citation type="journal article" date="2014" name="Int. J. Syst. Evol. Microbiol.">
        <title>Complete genome sequence of Corynebacterium casei LMG S-19264T (=DSM 44701T), isolated from a smear-ripened cheese.</title>
        <authorList>
            <consortium name="US DOE Joint Genome Institute (JGI-PGF)"/>
            <person name="Walter F."/>
            <person name="Albersmeier A."/>
            <person name="Kalinowski J."/>
            <person name="Ruckert C."/>
        </authorList>
    </citation>
    <scope>NUCLEOTIDE SEQUENCE</scope>
    <source>
        <strain evidence="8">JCM 4403</strain>
    </source>
</reference>
<proteinExistence type="inferred from homology"/>
<dbReference type="EMBL" id="BMTU01000009">
    <property type="protein sequence ID" value="GGQ91634.1"/>
    <property type="molecule type" value="Genomic_DNA"/>
</dbReference>
<dbReference type="CDD" id="cd01189">
    <property type="entry name" value="INT_ICEBs1_C_like"/>
    <property type="match status" value="1"/>
</dbReference>
<dbReference type="AlphaFoldDB" id="A0A918BTB3"/>
<dbReference type="InterPro" id="IPR004107">
    <property type="entry name" value="Integrase_SAM-like_N"/>
</dbReference>
<evidence type="ECO:0000259" key="7">
    <source>
        <dbReference type="PROSITE" id="PS51900"/>
    </source>
</evidence>
<dbReference type="Pfam" id="PF00589">
    <property type="entry name" value="Phage_integrase"/>
    <property type="match status" value="1"/>
</dbReference>
<organism evidence="8 9">
    <name type="scientific">Streptomyces pilosus</name>
    <dbReference type="NCBI Taxonomy" id="28893"/>
    <lineage>
        <taxon>Bacteria</taxon>
        <taxon>Bacillati</taxon>
        <taxon>Actinomycetota</taxon>
        <taxon>Actinomycetes</taxon>
        <taxon>Kitasatosporales</taxon>
        <taxon>Streptomycetaceae</taxon>
        <taxon>Streptomyces</taxon>
    </lineage>
</organism>
<keyword evidence="3 5" id="KW-0238">DNA-binding</keyword>
<dbReference type="InterPro" id="IPR050090">
    <property type="entry name" value="Tyrosine_recombinase_XerCD"/>
</dbReference>
<dbReference type="PANTHER" id="PTHR30349:SF41">
    <property type="entry name" value="INTEGRASE_RECOMBINASE PROTEIN MJ0367-RELATED"/>
    <property type="match status" value="1"/>
</dbReference>
<dbReference type="PANTHER" id="PTHR30349">
    <property type="entry name" value="PHAGE INTEGRASE-RELATED"/>
    <property type="match status" value="1"/>
</dbReference>
<dbReference type="Pfam" id="PF14657">
    <property type="entry name" value="Arm-DNA-bind_4"/>
    <property type="match status" value="1"/>
</dbReference>
<dbReference type="GO" id="GO:0015074">
    <property type="term" value="P:DNA integration"/>
    <property type="evidence" value="ECO:0007669"/>
    <property type="project" value="UniProtKB-KW"/>
</dbReference>
<protein>
    <submittedName>
        <fullName evidence="8">Site-specific integrase</fullName>
    </submittedName>
</protein>
<feature type="domain" description="Core-binding (CB)" evidence="7">
    <location>
        <begin position="140"/>
        <end position="231"/>
    </location>
</feature>
<sequence>MGGPPQSHQWGWHAHGHLRDCGGPVPADGERNIDRDRRLAKPAITATLGVVRQALATSLFQRSSDTEGKRAVLSYPIKKLVPDAKGKVRYRFVVDAGPDPITGKRKQVTRTFGTLREAKAEYASIVHRRYEAERAPFSQVTVDEWLDQWLAMKAEDLEESTAYSYTMTLARVRGRLGRIRLQDLTEDHVEAWMRWALQEGRVRRGKTGTGLGATSVEMSLARLKEALDRAVTRGLVEVNVAREVTVPRRARKAERRAREAVPPWSVAEVRAFVRAIAGDRLQAPFLLALMGLRPAEICGMRWADVDLDEATVSITNTRTVMGNDIVVEKDAKSLAGERQLPLPAPVAAALTAFRADQAAEKTAAGQGYEDSGYVLVDARGRALNGRQLRERAYKVMDRSGLRRVRLYDARASCLTYLANHGVPDHLLARWAGHADIRTTKRWYVKPDVEDLRPAAETWGGLAGGSAPVHEENVRCGSVNG</sequence>
<evidence type="ECO:0000256" key="3">
    <source>
        <dbReference type="ARBA" id="ARBA00023125"/>
    </source>
</evidence>
<accession>A0A918BTB3</accession>
<evidence type="ECO:0000256" key="2">
    <source>
        <dbReference type="ARBA" id="ARBA00022908"/>
    </source>
</evidence>
<dbReference type="PROSITE" id="PS51898">
    <property type="entry name" value="TYR_RECOMBINASE"/>
    <property type="match status" value="1"/>
</dbReference>
<dbReference type="InterPro" id="IPR028259">
    <property type="entry name" value="AP2-like_int_N"/>
</dbReference>
<dbReference type="SUPFAM" id="SSF56349">
    <property type="entry name" value="DNA breaking-rejoining enzymes"/>
    <property type="match status" value="1"/>
</dbReference>
<name>A0A918BTB3_9ACTN</name>
<dbReference type="Proteomes" id="UP000656732">
    <property type="component" value="Unassembled WGS sequence"/>
</dbReference>
<dbReference type="Gene3D" id="1.10.150.130">
    <property type="match status" value="1"/>
</dbReference>
<keyword evidence="4" id="KW-0233">DNA recombination</keyword>
<reference evidence="8" key="2">
    <citation type="submission" date="2020-09" db="EMBL/GenBank/DDBJ databases">
        <authorList>
            <person name="Sun Q."/>
            <person name="Ohkuma M."/>
        </authorList>
    </citation>
    <scope>NUCLEOTIDE SEQUENCE</scope>
    <source>
        <strain evidence="8">JCM 4403</strain>
    </source>
</reference>
<evidence type="ECO:0000313" key="9">
    <source>
        <dbReference type="Proteomes" id="UP000656732"/>
    </source>
</evidence>
<dbReference type="InterPro" id="IPR010998">
    <property type="entry name" value="Integrase_recombinase_N"/>
</dbReference>
<dbReference type="InterPro" id="IPR011010">
    <property type="entry name" value="DNA_brk_join_enz"/>
</dbReference>
<comment type="similarity">
    <text evidence="1">Belongs to the 'phage' integrase family.</text>
</comment>
<evidence type="ECO:0000256" key="1">
    <source>
        <dbReference type="ARBA" id="ARBA00008857"/>
    </source>
</evidence>
<keyword evidence="2" id="KW-0229">DNA integration</keyword>
<evidence type="ECO:0000259" key="6">
    <source>
        <dbReference type="PROSITE" id="PS51898"/>
    </source>
</evidence>
<dbReference type="InterPro" id="IPR044068">
    <property type="entry name" value="CB"/>
</dbReference>
<dbReference type="InterPro" id="IPR013762">
    <property type="entry name" value="Integrase-like_cat_sf"/>
</dbReference>
<gene>
    <name evidence="8" type="ORF">GCM10010280_43890</name>
</gene>
<comment type="caution">
    <text evidence="8">The sequence shown here is derived from an EMBL/GenBank/DDBJ whole genome shotgun (WGS) entry which is preliminary data.</text>
</comment>
<dbReference type="Pfam" id="PF14659">
    <property type="entry name" value="Phage_int_SAM_3"/>
    <property type="match status" value="1"/>
</dbReference>
<evidence type="ECO:0000256" key="5">
    <source>
        <dbReference type="PROSITE-ProRule" id="PRU01248"/>
    </source>
</evidence>
<dbReference type="GO" id="GO:0006310">
    <property type="term" value="P:DNA recombination"/>
    <property type="evidence" value="ECO:0007669"/>
    <property type="project" value="UniProtKB-KW"/>
</dbReference>